<dbReference type="Proteomes" id="UP000271624">
    <property type="component" value="Unassembled WGS sequence"/>
</dbReference>
<reference evidence="1" key="2">
    <citation type="journal article" date="2019" name="Genome Biol. Evol.">
        <title>Day and night: Metabolic profiles and evolutionary relationships of six axenic non-marine cyanobacteria.</title>
        <authorList>
            <person name="Will S.E."/>
            <person name="Henke P."/>
            <person name="Boedeker C."/>
            <person name="Huang S."/>
            <person name="Brinkmann H."/>
            <person name="Rohde M."/>
            <person name="Jarek M."/>
            <person name="Friedl T."/>
            <person name="Seufert S."/>
            <person name="Schumacher M."/>
            <person name="Overmann J."/>
            <person name="Neumann-Schaal M."/>
            <person name="Petersen J."/>
        </authorList>
    </citation>
    <scope>NUCLEOTIDE SEQUENCE [LARGE SCALE GENOMIC DNA]</scope>
    <source>
        <strain evidence="1">PCC 7102</strain>
    </source>
</reference>
<dbReference type="EMBL" id="RSCL01000031">
    <property type="protein sequence ID" value="RUS97636.1"/>
    <property type="molecule type" value="Genomic_DNA"/>
</dbReference>
<protein>
    <recommendedName>
        <fullName evidence="3">DUF4380 domain-containing protein</fullName>
    </recommendedName>
</protein>
<dbReference type="AlphaFoldDB" id="A0A433UV00"/>
<dbReference type="InterPro" id="IPR025488">
    <property type="entry name" value="DUF4380"/>
</dbReference>
<accession>A0A433UV00</accession>
<gene>
    <name evidence="1" type="ORF">DSM106972_083730</name>
</gene>
<proteinExistence type="predicted"/>
<evidence type="ECO:0008006" key="3">
    <source>
        <dbReference type="Google" id="ProtNLM"/>
    </source>
</evidence>
<dbReference type="RefSeq" id="WP_127086399.1">
    <property type="nucleotide sequence ID" value="NZ_RSCL01000031.1"/>
</dbReference>
<comment type="caution">
    <text evidence="1">The sequence shown here is derived from an EMBL/GenBank/DDBJ whole genome shotgun (WGS) entry which is preliminary data.</text>
</comment>
<organism evidence="1 2">
    <name type="scientific">Dulcicalothrix desertica PCC 7102</name>
    <dbReference type="NCBI Taxonomy" id="232991"/>
    <lineage>
        <taxon>Bacteria</taxon>
        <taxon>Bacillati</taxon>
        <taxon>Cyanobacteriota</taxon>
        <taxon>Cyanophyceae</taxon>
        <taxon>Nostocales</taxon>
        <taxon>Calotrichaceae</taxon>
        <taxon>Dulcicalothrix</taxon>
    </lineage>
</organism>
<dbReference type="Pfam" id="PF14315">
    <property type="entry name" value="DUF4380"/>
    <property type="match status" value="1"/>
</dbReference>
<dbReference type="OrthoDB" id="5914937at2"/>
<sequence length="338" mass="38122">MIKNISSNAWIKRLRLFYLALFITVFCCLEVTANTRATITVTKTNYQGWQDSYILSNGQVEAVIVPKVGRIMQFRFKGGEATFWENDPVYGKAPNVKSEEWGYFGAGGDKTWPAPQSAWEKITGKGWPPPATFDSVPFTAKVNRREVTLISPIDPFYGIRVYRKITLEPRKPVMKITTTYEKVKGKPQNVSVWIVTQLHDPVTVYAALPQPSIFPEGYNKRSENLPANLKVNNGLLSLTRDRNKSHKIGSDASTLLWMGKKVAVRIDSPRVPGASYPDNNSSAEIYTNLDPKAYVELEFLSPLKTLRVGQKMDLTTTYTLIPRITENAEQEARKILGR</sequence>
<keyword evidence="2" id="KW-1185">Reference proteome</keyword>
<evidence type="ECO:0000313" key="2">
    <source>
        <dbReference type="Proteomes" id="UP000271624"/>
    </source>
</evidence>
<name>A0A433UV00_9CYAN</name>
<reference evidence="1" key="1">
    <citation type="submission" date="2018-12" db="EMBL/GenBank/DDBJ databases">
        <authorList>
            <person name="Will S."/>
            <person name="Neumann-Schaal M."/>
            <person name="Henke P."/>
        </authorList>
    </citation>
    <scope>NUCLEOTIDE SEQUENCE</scope>
    <source>
        <strain evidence="1">PCC 7102</strain>
    </source>
</reference>
<evidence type="ECO:0000313" key="1">
    <source>
        <dbReference type="EMBL" id="RUS97636.1"/>
    </source>
</evidence>